<organism evidence="6 7">
    <name type="scientific">Sphingobium xenophagum</name>
    <dbReference type="NCBI Taxonomy" id="121428"/>
    <lineage>
        <taxon>Bacteria</taxon>
        <taxon>Pseudomonadati</taxon>
        <taxon>Pseudomonadota</taxon>
        <taxon>Alphaproteobacteria</taxon>
        <taxon>Sphingomonadales</taxon>
        <taxon>Sphingomonadaceae</taxon>
        <taxon>Sphingobium</taxon>
    </lineage>
</organism>
<dbReference type="AlphaFoldDB" id="A0A249MPQ6"/>
<evidence type="ECO:0000256" key="3">
    <source>
        <dbReference type="ARBA" id="ARBA00023125"/>
    </source>
</evidence>
<dbReference type="EMBL" id="CP022745">
    <property type="protein sequence ID" value="ASY43331.1"/>
    <property type="molecule type" value="Genomic_DNA"/>
</dbReference>
<protein>
    <recommendedName>
        <fullName evidence="5">Tyr recombinase domain-containing protein</fullName>
    </recommendedName>
</protein>
<evidence type="ECO:0000256" key="4">
    <source>
        <dbReference type="ARBA" id="ARBA00023172"/>
    </source>
</evidence>
<gene>
    <name evidence="6" type="ORF">CJD35_01840</name>
</gene>
<evidence type="ECO:0000313" key="6">
    <source>
        <dbReference type="EMBL" id="ASY43331.1"/>
    </source>
</evidence>
<dbReference type="GO" id="GO:0006310">
    <property type="term" value="P:DNA recombination"/>
    <property type="evidence" value="ECO:0007669"/>
    <property type="project" value="UniProtKB-KW"/>
</dbReference>
<dbReference type="SUPFAM" id="SSF56349">
    <property type="entry name" value="DNA breaking-rejoining enzymes"/>
    <property type="match status" value="1"/>
</dbReference>
<dbReference type="RefSeq" id="WP_095686747.1">
    <property type="nucleotide sequence ID" value="NZ_CP022745.1"/>
</dbReference>
<dbReference type="KEGG" id="shyd:CJD35_01840"/>
<feature type="domain" description="Tyr recombinase" evidence="5">
    <location>
        <begin position="167"/>
        <end position="334"/>
    </location>
</feature>
<keyword evidence="2" id="KW-0229">DNA integration</keyword>
<keyword evidence="4" id="KW-0233">DNA recombination</keyword>
<dbReference type="Gene3D" id="1.10.150.130">
    <property type="match status" value="1"/>
</dbReference>
<evidence type="ECO:0000256" key="2">
    <source>
        <dbReference type="ARBA" id="ARBA00022908"/>
    </source>
</evidence>
<proteinExistence type="inferred from homology"/>
<dbReference type="PANTHER" id="PTHR30629:SF2">
    <property type="entry name" value="PROPHAGE INTEGRASE INTS-RELATED"/>
    <property type="match status" value="1"/>
</dbReference>
<accession>A0A249MPQ6</accession>
<evidence type="ECO:0000313" key="7">
    <source>
        <dbReference type="Proteomes" id="UP000217141"/>
    </source>
</evidence>
<dbReference type="PANTHER" id="PTHR30629">
    <property type="entry name" value="PROPHAGE INTEGRASE"/>
    <property type="match status" value="1"/>
</dbReference>
<dbReference type="GO" id="GO:0003677">
    <property type="term" value="F:DNA binding"/>
    <property type="evidence" value="ECO:0007669"/>
    <property type="project" value="UniProtKB-KW"/>
</dbReference>
<dbReference type="Pfam" id="PF00589">
    <property type="entry name" value="Phage_integrase"/>
    <property type="match status" value="1"/>
</dbReference>
<comment type="similarity">
    <text evidence="1">Belongs to the 'phage' integrase family.</text>
</comment>
<dbReference type="InterPro" id="IPR010998">
    <property type="entry name" value="Integrase_recombinase_N"/>
</dbReference>
<sequence>MKNRYPYATSFLDRHQKRRWRFRRKGYPTYYFKAPHGTKDFEREYAACLEAEPIRAGAERLKHGSVSDVIARYYSDNSFLDLKDATKVVYRGVLERFRAAFGDDPMRHFDAERIARLMNAMRHKPHAAARLRKLLTQLFIIARRAKLVPPGFDPVKDTRPPKAENSTGYHRWTEDELSAFEAKHPLGTKPRLAFALLLYGAQRSGDVRLMTHDMIEGGRIILDQSKTSNAVDVPMVEPLQEALGAGPMGMVTLLENRTGEPFTPKGFYNMLKRACIQAGLPHCSPHGLRKSAARRCREAGCSDDEGMAITGHKTVKEYRRYAGDANLGLRADAAMAKVMANRAKKLATERSQTTEKEPL</sequence>
<name>A0A249MPQ6_SPHXE</name>
<dbReference type="GO" id="GO:0015074">
    <property type="term" value="P:DNA integration"/>
    <property type="evidence" value="ECO:0007669"/>
    <property type="project" value="UniProtKB-KW"/>
</dbReference>
<dbReference type="InterPro" id="IPR013762">
    <property type="entry name" value="Integrase-like_cat_sf"/>
</dbReference>
<dbReference type="InterPro" id="IPR011010">
    <property type="entry name" value="DNA_brk_join_enz"/>
</dbReference>
<dbReference type="InterPro" id="IPR002104">
    <property type="entry name" value="Integrase_catalytic"/>
</dbReference>
<dbReference type="Proteomes" id="UP000217141">
    <property type="component" value="Chromosome I"/>
</dbReference>
<dbReference type="Gene3D" id="1.10.443.10">
    <property type="entry name" value="Intergrase catalytic core"/>
    <property type="match status" value="1"/>
</dbReference>
<dbReference type="PROSITE" id="PS51898">
    <property type="entry name" value="TYR_RECOMBINASE"/>
    <property type="match status" value="1"/>
</dbReference>
<keyword evidence="3" id="KW-0238">DNA-binding</keyword>
<evidence type="ECO:0000256" key="1">
    <source>
        <dbReference type="ARBA" id="ARBA00008857"/>
    </source>
</evidence>
<dbReference type="InterPro" id="IPR050808">
    <property type="entry name" value="Phage_Integrase"/>
</dbReference>
<reference evidence="6 7" key="1">
    <citation type="submission" date="2017-08" db="EMBL/GenBank/DDBJ databases">
        <title>Whole Genome Sequence of Sphingobium hydrophobicum C1: Insights into Adaption to the Electronic-waste Contaminated Sediment.</title>
        <authorList>
            <person name="Song D."/>
            <person name="Chen X."/>
            <person name="Xu M."/>
        </authorList>
    </citation>
    <scope>NUCLEOTIDE SEQUENCE [LARGE SCALE GENOMIC DNA]</scope>
    <source>
        <strain evidence="6 7">C1</strain>
    </source>
</reference>
<evidence type="ECO:0000259" key="5">
    <source>
        <dbReference type="PROSITE" id="PS51898"/>
    </source>
</evidence>